<keyword evidence="8" id="KW-1185">Reference proteome</keyword>
<dbReference type="GO" id="GO:0006896">
    <property type="term" value="P:Golgi to vacuole transport"/>
    <property type="evidence" value="ECO:0007669"/>
    <property type="project" value="TreeGrafter"/>
</dbReference>
<accession>A0A9W7TG93</accession>
<protein>
    <submittedName>
        <fullName evidence="7">Vesicle transport through interaction with t-SNAREs-like protein 1A</fullName>
    </submittedName>
</protein>
<evidence type="ECO:0000256" key="2">
    <source>
        <dbReference type="ARBA" id="ARBA00022448"/>
    </source>
</evidence>
<evidence type="ECO:0000313" key="7">
    <source>
        <dbReference type="EMBL" id="KAI7796655.1"/>
    </source>
</evidence>
<dbReference type="GO" id="GO:0042147">
    <property type="term" value="P:retrograde transport, endosome to Golgi"/>
    <property type="evidence" value="ECO:0007669"/>
    <property type="project" value="TreeGrafter"/>
</dbReference>
<dbReference type="SUPFAM" id="SSF58038">
    <property type="entry name" value="SNARE fusion complex"/>
    <property type="match status" value="1"/>
</dbReference>
<evidence type="ECO:0000313" key="8">
    <source>
        <dbReference type="Proteomes" id="UP001059041"/>
    </source>
</evidence>
<dbReference type="PANTHER" id="PTHR21230">
    <property type="entry name" value="VESICLE TRANSPORT V-SNARE PROTEIN VTI1-RELATED"/>
    <property type="match status" value="1"/>
</dbReference>
<dbReference type="Proteomes" id="UP001059041">
    <property type="component" value="Linkage Group LG18"/>
</dbReference>
<sequence length="53" mass="6306">MECFRKREEQVGQEILTNLATDREKIQRSRDRLRETDANLGKSSRILTGMLRR</sequence>
<dbReference type="GO" id="GO:0000149">
    <property type="term" value="F:SNARE binding"/>
    <property type="evidence" value="ECO:0007669"/>
    <property type="project" value="TreeGrafter"/>
</dbReference>
<dbReference type="GO" id="GO:0012507">
    <property type="term" value="C:ER to Golgi transport vesicle membrane"/>
    <property type="evidence" value="ECO:0007669"/>
    <property type="project" value="TreeGrafter"/>
</dbReference>
<dbReference type="GO" id="GO:0005789">
    <property type="term" value="C:endoplasmic reticulum membrane"/>
    <property type="evidence" value="ECO:0007669"/>
    <property type="project" value="TreeGrafter"/>
</dbReference>
<evidence type="ECO:0000256" key="1">
    <source>
        <dbReference type="ARBA" id="ARBA00004211"/>
    </source>
</evidence>
<evidence type="ECO:0000256" key="3">
    <source>
        <dbReference type="ARBA" id="ARBA00022692"/>
    </source>
</evidence>
<dbReference type="GO" id="GO:0015031">
    <property type="term" value="P:protein transport"/>
    <property type="evidence" value="ECO:0007669"/>
    <property type="project" value="UniProtKB-KW"/>
</dbReference>
<proteinExistence type="predicted"/>
<dbReference type="GO" id="GO:0005484">
    <property type="term" value="F:SNAP receptor activity"/>
    <property type="evidence" value="ECO:0007669"/>
    <property type="project" value="TreeGrafter"/>
</dbReference>
<dbReference type="PANTHER" id="PTHR21230:SF26">
    <property type="entry name" value="VESICLE TRANSPORT THROUGH INTERACTION WITH T-SNARES HOMOLOG 1A"/>
    <property type="match status" value="1"/>
</dbReference>
<dbReference type="GO" id="GO:0031201">
    <property type="term" value="C:SNARE complex"/>
    <property type="evidence" value="ECO:0007669"/>
    <property type="project" value="TreeGrafter"/>
</dbReference>
<evidence type="ECO:0000256" key="5">
    <source>
        <dbReference type="ARBA" id="ARBA00022989"/>
    </source>
</evidence>
<evidence type="ECO:0000256" key="4">
    <source>
        <dbReference type="ARBA" id="ARBA00022927"/>
    </source>
</evidence>
<keyword evidence="3" id="KW-0812">Transmembrane</keyword>
<keyword evidence="4" id="KW-0653">Protein transport</keyword>
<dbReference type="EMBL" id="JAFHDT010000018">
    <property type="protein sequence ID" value="KAI7796655.1"/>
    <property type="molecule type" value="Genomic_DNA"/>
</dbReference>
<name>A0A9W7TG93_TRIRA</name>
<dbReference type="GO" id="GO:0031902">
    <property type="term" value="C:late endosome membrane"/>
    <property type="evidence" value="ECO:0007669"/>
    <property type="project" value="TreeGrafter"/>
</dbReference>
<gene>
    <name evidence="7" type="ORF">IRJ41_003317</name>
</gene>
<dbReference type="GO" id="GO:0006891">
    <property type="term" value="P:intra-Golgi vesicle-mediated transport"/>
    <property type="evidence" value="ECO:0007669"/>
    <property type="project" value="TreeGrafter"/>
</dbReference>
<keyword evidence="2" id="KW-0813">Transport</keyword>
<dbReference type="Gene3D" id="1.20.5.110">
    <property type="match status" value="1"/>
</dbReference>
<organism evidence="7 8">
    <name type="scientific">Triplophysa rosa</name>
    <name type="common">Cave loach</name>
    <dbReference type="NCBI Taxonomy" id="992332"/>
    <lineage>
        <taxon>Eukaryota</taxon>
        <taxon>Metazoa</taxon>
        <taxon>Chordata</taxon>
        <taxon>Craniata</taxon>
        <taxon>Vertebrata</taxon>
        <taxon>Euteleostomi</taxon>
        <taxon>Actinopterygii</taxon>
        <taxon>Neopterygii</taxon>
        <taxon>Teleostei</taxon>
        <taxon>Ostariophysi</taxon>
        <taxon>Cypriniformes</taxon>
        <taxon>Nemacheilidae</taxon>
        <taxon>Triplophysa</taxon>
    </lineage>
</organism>
<dbReference type="AlphaFoldDB" id="A0A9W7TG93"/>
<dbReference type="GO" id="GO:0016236">
    <property type="term" value="P:macroautophagy"/>
    <property type="evidence" value="ECO:0007669"/>
    <property type="project" value="TreeGrafter"/>
</dbReference>
<dbReference type="Pfam" id="PF12352">
    <property type="entry name" value="V-SNARE_C"/>
    <property type="match status" value="1"/>
</dbReference>
<comment type="caution">
    <text evidence="7">The sequence shown here is derived from an EMBL/GenBank/DDBJ whole genome shotgun (WGS) entry which is preliminary data.</text>
</comment>
<dbReference type="GO" id="GO:0048280">
    <property type="term" value="P:vesicle fusion with Golgi apparatus"/>
    <property type="evidence" value="ECO:0007669"/>
    <property type="project" value="TreeGrafter"/>
</dbReference>
<keyword evidence="5" id="KW-1133">Transmembrane helix</keyword>
<comment type="subcellular location">
    <subcellularLocation>
        <location evidence="1">Membrane</location>
        <topology evidence="1">Single-pass type IV membrane protein</topology>
    </subcellularLocation>
</comment>
<keyword evidence="6" id="KW-0472">Membrane</keyword>
<reference evidence="7" key="1">
    <citation type="submission" date="2021-02" db="EMBL/GenBank/DDBJ databases">
        <title>Comparative genomics reveals that relaxation of natural selection precedes convergent phenotypic evolution of cavefish.</title>
        <authorList>
            <person name="Peng Z."/>
        </authorList>
    </citation>
    <scope>NUCLEOTIDE SEQUENCE</scope>
    <source>
        <tissue evidence="7">Muscle</tissue>
    </source>
</reference>
<dbReference type="GO" id="GO:0005794">
    <property type="term" value="C:Golgi apparatus"/>
    <property type="evidence" value="ECO:0007669"/>
    <property type="project" value="TreeGrafter"/>
</dbReference>
<dbReference type="GO" id="GO:0005829">
    <property type="term" value="C:cytosol"/>
    <property type="evidence" value="ECO:0007669"/>
    <property type="project" value="GOC"/>
</dbReference>
<evidence type="ECO:0000256" key="6">
    <source>
        <dbReference type="ARBA" id="ARBA00023136"/>
    </source>
</evidence>